<dbReference type="Proteomes" id="UP000295680">
    <property type="component" value="Unassembled WGS sequence"/>
</dbReference>
<proteinExistence type="predicted"/>
<gene>
    <name evidence="1" type="ORF">EV192_11110</name>
</gene>
<dbReference type="RefSeq" id="WP_132123790.1">
    <property type="nucleotide sequence ID" value="NZ_SLWS01000011.1"/>
</dbReference>
<organism evidence="1 2">
    <name type="scientific">Actinocrispum wychmicini</name>
    <dbReference type="NCBI Taxonomy" id="1213861"/>
    <lineage>
        <taxon>Bacteria</taxon>
        <taxon>Bacillati</taxon>
        <taxon>Actinomycetota</taxon>
        <taxon>Actinomycetes</taxon>
        <taxon>Pseudonocardiales</taxon>
        <taxon>Pseudonocardiaceae</taxon>
        <taxon>Actinocrispum</taxon>
    </lineage>
</organism>
<dbReference type="Gene3D" id="3.30.530.20">
    <property type="match status" value="1"/>
</dbReference>
<evidence type="ECO:0000313" key="1">
    <source>
        <dbReference type="EMBL" id="TCO52816.1"/>
    </source>
</evidence>
<name>A0A4R2J862_9PSEU</name>
<dbReference type="SUPFAM" id="SSF55961">
    <property type="entry name" value="Bet v1-like"/>
    <property type="match status" value="1"/>
</dbReference>
<comment type="caution">
    <text evidence="1">The sequence shown here is derived from an EMBL/GenBank/DDBJ whole genome shotgun (WGS) entry which is preliminary data.</text>
</comment>
<dbReference type="Pfam" id="PF10604">
    <property type="entry name" value="Polyketide_cyc2"/>
    <property type="match status" value="1"/>
</dbReference>
<dbReference type="InterPro" id="IPR023393">
    <property type="entry name" value="START-like_dom_sf"/>
</dbReference>
<accession>A0A4R2J862</accession>
<keyword evidence="2" id="KW-1185">Reference proteome</keyword>
<dbReference type="EMBL" id="SLWS01000011">
    <property type="protein sequence ID" value="TCO52816.1"/>
    <property type="molecule type" value="Genomic_DNA"/>
</dbReference>
<protein>
    <submittedName>
        <fullName evidence="1">Polyketide cyclase/dehydrase/lipid transport protein</fullName>
    </submittedName>
</protein>
<evidence type="ECO:0000313" key="2">
    <source>
        <dbReference type="Proteomes" id="UP000295680"/>
    </source>
</evidence>
<dbReference type="InterPro" id="IPR019587">
    <property type="entry name" value="Polyketide_cyclase/dehydratase"/>
</dbReference>
<reference evidence="1 2" key="1">
    <citation type="submission" date="2019-03" db="EMBL/GenBank/DDBJ databases">
        <title>Genomic Encyclopedia of Type Strains, Phase IV (KMG-IV): sequencing the most valuable type-strain genomes for metagenomic binning, comparative biology and taxonomic classification.</title>
        <authorList>
            <person name="Goeker M."/>
        </authorList>
    </citation>
    <scope>NUCLEOTIDE SEQUENCE [LARGE SCALE GENOMIC DNA]</scope>
    <source>
        <strain evidence="1 2">DSM 45934</strain>
    </source>
</reference>
<dbReference type="OrthoDB" id="3683063at2"/>
<dbReference type="AlphaFoldDB" id="A0A4R2J862"/>
<sequence>MSGYDIIDEAYIDSSPDLVWHSLVAELSGAASFWLPFNTFESSGPADELGTTVKWTVHPKGKDKGGPKLRFTSRTVSVVPGRRLTAEYFEGVFRGTADFTVEPVNGGLATRVSLHFTAQPQGLAKVLSKVADIGQKHSDATQLAFANLNTVIGGRHTSNGVHR</sequence>